<dbReference type="EMBL" id="MZ439918">
    <property type="protein sequence ID" value="UHB41892.1"/>
    <property type="molecule type" value="Genomic_DNA"/>
</dbReference>
<dbReference type="PANTHER" id="PTHR36101">
    <property type="entry name" value="ATP SYNTHASE PROTEIN 8"/>
    <property type="match status" value="1"/>
</dbReference>
<evidence type="ECO:0000256" key="12">
    <source>
        <dbReference type="ARBA" id="ARBA00023310"/>
    </source>
</evidence>
<name>A0A8K1ZR52_9TREE</name>
<evidence type="ECO:0000256" key="9">
    <source>
        <dbReference type="ARBA" id="ARBA00023065"/>
    </source>
</evidence>
<keyword evidence="10 13" id="KW-0496">Mitochondrion</keyword>
<comment type="subcellular location">
    <subcellularLocation>
        <location evidence="13">Mitochondrion inner membrane</location>
        <topology evidence="13">Single-pass membrane protein</topology>
    </subcellularLocation>
    <subcellularLocation>
        <location evidence="1">Mitochondrion membrane</location>
        <topology evidence="1">Single-pass membrane protein</topology>
    </subcellularLocation>
</comment>
<comment type="function">
    <text evidence="13">Mitochondrial membrane ATP synthase (F(1)F(0) ATP synthase or Complex V) produces ATP from ADP in the presence of a proton gradient across the membrane which is generated by electron transport complexes of the respiratory chain. F-type ATPases consist of two structural domains, F(1) - containing the extramembraneous catalytic core and F(0) - containing the membrane proton channel, linked together by a central stalk and a peripheral stalk. During catalysis, ATP synthesis in the catalytic domain of F(1) is coupled via a rotary mechanism of the central stalk subunits to proton translocation. Part of the complex F(0) domain. Minor subunit located with subunit a in the membrane.</text>
</comment>
<evidence type="ECO:0000256" key="11">
    <source>
        <dbReference type="ARBA" id="ARBA00023136"/>
    </source>
</evidence>
<evidence type="ECO:0000256" key="1">
    <source>
        <dbReference type="ARBA" id="ARBA00004304"/>
    </source>
</evidence>
<feature type="transmembrane region" description="Helical" evidence="13">
    <location>
        <begin position="12"/>
        <end position="36"/>
    </location>
</feature>
<dbReference type="InterPro" id="IPR009230">
    <property type="entry name" value="ATP_synth_su8_fun"/>
</dbReference>
<proteinExistence type="inferred from homology"/>
<sequence>MPQLLPYYFVNQITFALVALFLITYVMSVYILPYFVQLLATRVYISKL</sequence>
<evidence type="ECO:0000256" key="8">
    <source>
        <dbReference type="ARBA" id="ARBA00022989"/>
    </source>
</evidence>
<evidence type="ECO:0000256" key="6">
    <source>
        <dbReference type="ARBA" id="ARBA00022692"/>
    </source>
</evidence>
<gene>
    <name evidence="14" type="primary">atp8</name>
</gene>
<protein>
    <recommendedName>
        <fullName evidence="3 13">ATP synthase protein 8</fullName>
    </recommendedName>
</protein>
<evidence type="ECO:0000256" key="7">
    <source>
        <dbReference type="ARBA" id="ARBA00022781"/>
    </source>
</evidence>
<keyword evidence="7 13" id="KW-0375">Hydrogen ion transport</keyword>
<keyword evidence="4 13" id="KW-0813">Transport</keyword>
<evidence type="ECO:0000256" key="10">
    <source>
        <dbReference type="ARBA" id="ARBA00023128"/>
    </source>
</evidence>
<keyword evidence="9 13" id="KW-0406">Ion transport</keyword>
<geneLocation type="mitochondrion" evidence="14"/>
<comment type="similarity">
    <text evidence="2 13">Belongs to the ATPase protein 8 family.</text>
</comment>
<evidence type="ECO:0000256" key="3">
    <source>
        <dbReference type="ARBA" id="ARBA00019651"/>
    </source>
</evidence>
<accession>A0A8K1ZR52</accession>
<evidence type="ECO:0000256" key="2">
    <source>
        <dbReference type="ARBA" id="ARBA00008892"/>
    </source>
</evidence>
<evidence type="ECO:0000313" key="14">
    <source>
        <dbReference type="EMBL" id="UHB41892.1"/>
    </source>
</evidence>
<dbReference type="GO" id="GO:0045259">
    <property type="term" value="C:proton-transporting ATP synthase complex"/>
    <property type="evidence" value="ECO:0007669"/>
    <property type="project" value="UniProtKB-KW"/>
</dbReference>
<comment type="subunit">
    <text evidence="13">F-type ATPases have 2 components, CF(1) - the catalytic core - and CF(0) - the membrane proton channel.</text>
</comment>
<keyword evidence="6 13" id="KW-0812">Transmembrane</keyword>
<organism evidence="14">
    <name type="scientific">Apiotrichum gracile</name>
    <dbReference type="NCBI Taxonomy" id="82516"/>
    <lineage>
        <taxon>Eukaryota</taxon>
        <taxon>Fungi</taxon>
        <taxon>Dikarya</taxon>
        <taxon>Basidiomycota</taxon>
        <taxon>Agaricomycotina</taxon>
        <taxon>Tremellomycetes</taxon>
        <taxon>Trichosporonales</taxon>
        <taxon>Trichosporonaceae</taxon>
        <taxon>Apiotrichum</taxon>
    </lineage>
</organism>
<dbReference type="GO" id="GO:0046933">
    <property type="term" value="F:proton-transporting ATP synthase activity, rotational mechanism"/>
    <property type="evidence" value="ECO:0007669"/>
    <property type="project" value="TreeGrafter"/>
</dbReference>
<keyword evidence="11 13" id="KW-0472">Membrane</keyword>
<evidence type="ECO:0000256" key="5">
    <source>
        <dbReference type="ARBA" id="ARBA00022547"/>
    </source>
</evidence>
<dbReference type="GO" id="GO:0005743">
    <property type="term" value="C:mitochondrial inner membrane"/>
    <property type="evidence" value="ECO:0007669"/>
    <property type="project" value="UniProtKB-SubCell"/>
</dbReference>
<dbReference type="Pfam" id="PF05933">
    <property type="entry name" value="Fun_ATP-synt_8"/>
    <property type="match status" value="1"/>
</dbReference>
<dbReference type="AlphaFoldDB" id="A0A8K1ZR52"/>
<keyword evidence="8 13" id="KW-1133">Transmembrane helix</keyword>
<dbReference type="PANTHER" id="PTHR36101:SF1">
    <property type="entry name" value="ATP SYNTHASE PROTEIN 8"/>
    <property type="match status" value="1"/>
</dbReference>
<keyword evidence="5 13" id="KW-0138">CF(0)</keyword>
<reference evidence="14" key="1">
    <citation type="submission" date="2021-06" db="EMBL/GenBank/DDBJ databases">
        <title>The complete mitochondrial genomes of Apiotrichum species.</title>
        <authorList>
            <person name="Li Q."/>
        </authorList>
    </citation>
    <scope>NUCLEOTIDE SEQUENCE</scope>
</reference>
<evidence type="ECO:0000256" key="13">
    <source>
        <dbReference type="RuleBase" id="RU368038"/>
    </source>
</evidence>
<keyword evidence="12 13" id="KW-0066">ATP synthesis</keyword>
<evidence type="ECO:0000256" key="4">
    <source>
        <dbReference type="ARBA" id="ARBA00022448"/>
    </source>
</evidence>